<reference evidence="1" key="1">
    <citation type="submission" date="2023-04" db="EMBL/GenBank/DDBJ databases">
        <title>Ambrosiozyma monospora NBRC 10751.</title>
        <authorList>
            <person name="Ichikawa N."/>
            <person name="Sato H."/>
            <person name="Tonouchi N."/>
        </authorList>
    </citation>
    <scope>NUCLEOTIDE SEQUENCE</scope>
    <source>
        <strain evidence="1">NBRC 10751</strain>
    </source>
</reference>
<sequence length="236" mass="27857">MGIYPFNIDFSRLVLGQGDVHYNYQEFQTSSESILSKTCPSVFWYWVHGGRERITWDIDCEPRRTFVERRENGIVNVHFDDGDDDNSYSDPDSIPNGSELLYVQRKHCFDHVCHMLQESFGNYLHQVLSVNFECLMNLLSFNYDSTLGIQPNEQVVLKFLDMEWLEEFLKQNLNQKLADSYVKEWKDEMLNEAGVYKLIWRHNRKCKPDDFIHVPKYIYSGEINDDVEGDGEIRLS</sequence>
<evidence type="ECO:0000313" key="1">
    <source>
        <dbReference type="EMBL" id="GMF07451.1"/>
    </source>
</evidence>
<dbReference type="EMBL" id="BSXS01016222">
    <property type="protein sequence ID" value="GMF07451.1"/>
    <property type="molecule type" value="Genomic_DNA"/>
</dbReference>
<protein>
    <submittedName>
        <fullName evidence="1">Unnamed protein product</fullName>
    </submittedName>
</protein>
<name>A0ACB5UBE1_AMBMO</name>
<comment type="caution">
    <text evidence="1">The sequence shown here is derived from an EMBL/GenBank/DDBJ whole genome shotgun (WGS) entry which is preliminary data.</text>
</comment>
<organism evidence="1 2">
    <name type="scientific">Ambrosiozyma monospora</name>
    <name type="common">Yeast</name>
    <name type="synonym">Endomycopsis monosporus</name>
    <dbReference type="NCBI Taxonomy" id="43982"/>
    <lineage>
        <taxon>Eukaryota</taxon>
        <taxon>Fungi</taxon>
        <taxon>Dikarya</taxon>
        <taxon>Ascomycota</taxon>
        <taxon>Saccharomycotina</taxon>
        <taxon>Pichiomycetes</taxon>
        <taxon>Pichiales</taxon>
        <taxon>Pichiaceae</taxon>
        <taxon>Ambrosiozyma</taxon>
    </lineage>
</organism>
<accession>A0ACB5UBE1</accession>
<dbReference type="Proteomes" id="UP001165064">
    <property type="component" value="Unassembled WGS sequence"/>
</dbReference>
<proteinExistence type="predicted"/>
<keyword evidence="2" id="KW-1185">Reference proteome</keyword>
<evidence type="ECO:0000313" key="2">
    <source>
        <dbReference type="Proteomes" id="UP001165064"/>
    </source>
</evidence>
<gene>
    <name evidence="1" type="ORF">Amon02_001290800</name>
</gene>